<dbReference type="Proteomes" id="UP001497444">
    <property type="component" value="Chromosome 1"/>
</dbReference>
<keyword evidence="2" id="KW-1185">Reference proteome</keyword>
<organism evidence="1 2">
    <name type="scientific">Sphagnum jensenii</name>
    <dbReference type="NCBI Taxonomy" id="128206"/>
    <lineage>
        <taxon>Eukaryota</taxon>
        <taxon>Viridiplantae</taxon>
        <taxon>Streptophyta</taxon>
        <taxon>Embryophyta</taxon>
        <taxon>Bryophyta</taxon>
        <taxon>Sphagnophytina</taxon>
        <taxon>Sphagnopsida</taxon>
        <taxon>Sphagnales</taxon>
        <taxon>Sphagnaceae</taxon>
        <taxon>Sphagnum</taxon>
    </lineage>
</organism>
<dbReference type="EMBL" id="OZ020096">
    <property type="protein sequence ID" value="CAK9254853.1"/>
    <property type="molecule type" value="Genomic_DNA"/>
</dbReference>
<proteinExistence type="predicted"/>
<evidence type="ECO:0008006" key="3">
    <source>
        <dbReference type="Google" id="ProtNLM"/>
    </source>
</evidence>
<accession>A0ABP0VK78</accession>
<sequence length="370" mass="43428">MKKSTLTYAKNTWTDEYGDDEYNELLSECSLQCQLPKEQGQKRCQWQCKFCTEVFKCKPSLNYHRYRGCPKIGHRLKMYPMVGKGKRDVVKRACCHKGFTDAAIQEGTKWQQGCIPQMTVETYGSLMILPAGSKEHKQVEMGGHTDFIQECAVEDEKWTWSPLYLLLRDYSLLSTRLPRPWKHTAEEWDSVWEFIATNQATKIEYHGHPPPIVAALDFTWRFHFDECIENVELSKLRDRLEDASKEKEFVNNLLRLQEIMMSMWDGWSERKIQEQQILANDVASFKATSESPGHQEVIKRICSHFVGMAHCVMEDMARWVMEDMYGSQQLKDMWIGGHLKSEQEMLIEKWRSILRNTLEDKWNIYGSLLI</sequence>
<gene>
    <name evidence="1" type="ORF">CSSPJE1EN1_LOCUS331</name>
</gene>
<protein>
    <recommendedName>
        <fullName evidence="3">C2H2-type domain-containing protein</fullName>
    </recommendedName>
</protein>
<name>A0ABP0VK78_9BRYO</name>
<evidence type="ECO:0000313" key="1">
    <source>
        <dbReference type="EMBL" id="CAK9254853.1"/>
    </source>
</evidence>
<evidence type="ECO:0000313" key="2">
    <source>
        <dbReference type="Proteomes" id="UP001497444"/>
    </source>
</evidence>
<reference evidence="1 2" key="1">
    <citation type="submission" date="2024-02" db="EMBL/GenBank/DDBJ databases">
        <authorList>
            <consortium name="ELIXIR-Norway"/>
            <consortium name="Elixir Norway"/>
        </authorList>
    </citation>
    <scope>NUCLEOTIDE SEQUENCE [LARGE SCALE GENOMIC DNA]</scope>
</reference>